<feature type="non-terminal residue" evidence="1">
    <location>
        <position position="1"/>
    </location>
</feature>
<accession>A0ACC1LVR0</accession>
<dbReference type="EMBL" id="JANBVB010002883">
    <property type="protein sequence ID" value="KAJ2881773.1"/>
    <property type="molecule type" value="Genomic_DNA"/>
</dbReference>
<proteinExistence type="predicted"/>
<feature type="non-terminal residue" evidence="1">
    <location>
        <position position="114"/>
    </location>
</feature>
<evidence type="ECO:0000313" key="1">
    <source>
        <dbReference type="EMBL" id="KAJ2881773.1"/>
    </source>
</evidence>
<gene>
    <name evidence="1" type="ORF">IWW38_005749</name>
</gene>
<organism evidence="1 2">
    <name type="scientific">Coemansia aciculifera</name>
    <dbReference type="NCBI Taxonomy" id="417176"/>
    <lineage>
        <taxon>Eukaryota</taxon>
        <taxon>Fungi</taxon>
        <taxon>Fungi incertae sedis</taxon>
        <taxon>Zoopagomycota</taxon>
        <taxon>Kickxellomycotina</taxon>
        <taxon>Kickxellomycetes</taxon>
        <taxon>Kickxellales</taxon>
        <taxon>Kickxellaceae</taxon>
        <taxon>Coemansia</taxon>
    </lineage>
</organism>
<name>A0ACC1LVR0_9FUNG</name>
<sequence length="114" mass="12790">LCSSAVKEGSVEMLLFLLPQVAYHYCLLPTKSDDEISVIVLDDDENDDDNKEGTYVKSDSGVLGEEIRVVFSNDVGRVQMPADQWRLCKESALDLLDGLSNHLRSRQDSRTKDK</sequence>
<comment type="caution">
    <text evidence="1">The sequence shown here is derived from an EMBL/GenBank/DDBJ whole genome shotgun (WGS) entry which is preliminary data.</text>
</comment>
<keyword evidence="2" id="KW-1185">Reference proteome</keyword>
<protein>
    <submittedName>
        <fullName evidence="1">Uncharacterized protein</fullName>
    </submittedName>
</protein>
<dbReference type="Proteomes" id="UP001139981">
    <property type="component" value="Unassembled WGS sequence"/>
</dbReference>
<evidence type="ECO:0000313" key="2">
    <source>
        <dbReference type="Proteomes" id="UP001139981"/>
    </source>
</evidence>
<reference evidence="1" key="1">
    <citation type="submission" date="2022-07" db="EMBL/GenBank/DDBJ databases">
        <title>Phylogenomic reconstructions and comparative analyses of Kickxellomycotina fungi.</title>
        <authorList>
            <person name="Reynolds N.K."/>
            <person name="Stajich J.E."/>
            <person name="Barry K."/>
            <person name="Grigoriev I.V."/>
            <person name="Crous P."/>
            <person name="Smith M.E."/>
        </authorList>
    </citation>
    <scope>NUCLEOTIDE SEQUENCE</scope>
    <source>
        <strain evidence="1">CBS 190363</strain>
    </source>
</reference>